<organism evidence="1 2">
    <name type="scientific">Myroides guanonis</name>
    <dbReference type="NCBI Taxonomy" id="1150112"/>
    <lineage>
        <taxon>Bacteria</taxon>
        <taxon>Pseudomonadati</taxon>
        <taxon>Bacteroidota</taxon>
        <taxon>Flavobacteriia</taxon>
        <taxon>Flavobacteriales</taxon>
        <taxon>Flavobacteriaceae</taxon>
        <taxon>Myroides</taxon>
    </lineage>
</organism>
<reference evidence="2" key="1">
    <citation type="submission" date="2016-10" db="EMBL/GenBank/DDBJ databases">
        <authorList>
            <person name="Varghese N."/>
            <person name="Submissions S."/>
        </authorList>
    </citation>
    <scope>NUCLEOTIDE SEQUENCE [LARGE SCALE GENOMIC DNA]</scope>
    <source>
        <strain evidence="2">DSM 26542</strain>
    </source>
</reference>
<protein>
    <submittedName>
        <fullName evidence="1">Uncharacterized protein</fullName>
    </submittedName>
</protein>
<dbReference type="EMBL" id="FORU01000009">
    <property type="protein sequence ID" value="SFJ52822.1"/>
    <property type="molecule type" value="Genomic_DNA"/>
</dbReference>
<name>A0A1I3S431_9FLAO</name>
<keyword evidence="2" id="KW-1185">Reference proteome</keyword>
<dbReference type="AlphaFoldDB" id="A0A1I3S431"/>
<proteinExistence type="predicted"/>
<sequence length="46" mass="5469">MHIRYFVFNLGSCAFRQITTTALYRSIAYTLKTFTLNIFFIKNTKN</sequence>
<dbReference type="Proteomes" id="UP000243887">
    <property type="component" value="Unassembled WGS sequence"/>
</dbReference>
<evidence type="ECO:0000313" key="1">
    <source>
        <dbReference type="EMBL" id="SFJ52822.1"/>
    </source>
</evidence>
<evidence type="ECO:0000313" key="2">
    <source>
        <dbReference type="Proteomes" id="UP000243887"/>
    </source>
</evidence>
<gene>
    <name evidence="1" type="ORF">SAMN04487893_109101</name>
</gene>
<accession>A0A1I3S431</accession>
<dbReference type="STRING" id="1150112.SAMN04487893_109101"/>